<name>A0A0D2UA48_CAPO3</name>
<reference evidence="2" key="1">
    <citation type="submission" date="2011-02" db="EMBL/GenBank/DDBJ databases">
        <title>The Genome Sequence of Capsaspora owczarzaki ATCC 30864.</title>
        <authorList>
            <person name="Russ C."/>
            <person name="Cuomo C."/>
            <person name="Burger G."/>
            <person name="Gray M.W."/>
            <person name="Holland P.W.H."/>
            <person name="King N."/>
            <person name="Lang F.B.F."/>
            <person name="Roger A.J."/>
            <person name="Ruiz-Trillo I."/>
            <person name="Young S.K."/>
            <person name="Zeng Q."/>
            <person name="Gargeya S."/>
            <person name="Alvarado L."/>
            <person name="Berlin A."/>
            <person name="Chapman S.B."/>
            <person name="Chen Z."/>
            <person name="Freedman E."/>
            <person name="Gellesch M."/>
            <person name="Goldberg J."/>
            <person name="Griggs A."/>
            <person name="Gujja S."/>
            <person name="Heilman E."/>
            <person name="Heiman D."/>
            <person name="Howarth C."/>
            <person name="Mehta T."/>
            <person name="Neiman D."/>
            <person name="Pearson M."/>
            <person name="Roberts A."/>
            <person name="Saif S."/>
            <person name="Shea T."/>
            <person name="Shenoy N."/>
            <person name="Sisk P."/>
            <person name="Stolte C."/>
            <person name="Sykes S."/>
            <person name="White J."/>
            <person name="Yandava C."/>
            <person name="Haas B."/>
            <person name="Nusbaum C."/>
            <person name="Birren B."/>
        </authorList>
    </citation>
    <scope>NUCLEOTIDE SEQUENCE</scope>
    <source>
        <strain evidence="2">ATCC 30864</strain>
    </source>
</reference>
<gene>
    <name evidence="1" type="ORF">CAOG_009613</name>
</gene>
<keyword evidence="2" id="KW-1185">Reference proteome</keyword>
<sequence>MAYLRSEGLMTAETVAADFDKLKSFRLRPDSAPAATPVTTAPVVVATPPAAKTN</sequence>
<proteinExistence type="predicted"/>
<dbReference type="Proteomes" id="UP000008743">
    <property type="component" value="Unassembled WGS sequence"/>
</dbReference>
<dbReference type="AlphaFoldDB" id="A0A0D2UA48"/>
<accession>A0A0D2UA48</accession>
<dbReference type="InParanoid" id="A0A0D2UA48"/>
<protein>
    <submittedName>
        <fullName evidence="1">Uncharacterized protein</fullName>
    </submittedName>
</protein>
<evidence type="ECO:0000313" key="1">
    <source>
        <dbReference type="EMBL" id="KJE91931.1"/>
    </source>
</evidence>
<dbReference type="EMBL" id="KE346363">
    <property type="protein sequence ID" value="KJE91931.1"/>
    <property type="molecule type" value="Genomic_DNA"/>
</dbReference>
<evidence type="ECO:0000313" key="2">
    <source>
        <dbReference type="Proteomes" id="UP000008743"/>
    </source>
</evidence>
<organism evidence="1 2">
    <name type="scientific">Capsaspora owczarzaki (strain ATCC 30864)</name>
    <dbReference type="NCBI Taxonomy" id="595528"/>
    <lineage>
        <taxon>Eukaryota</taxon>
        <taxon>Filasterea</taxon>
        <taxon>Capsaspora</taxon>
    </lineage>
</organism>